<sequence>MLKSWIEENFTRLAGLNMADGLRTWTVITTLLGTLDLGITLLIWPFD</sequence>
<evidence type="ECO:0000313" key="3">
    <source>
        <dbReference type="Proteomes" id="UP000270661"/>
    </source>
</evidence>
<evidence type="ECO:0000256" key="1">
    <source>
        <dbReference type="SAM" id="Phobius"/>
    </source>
</evidence>
<keyword evidence="3" id="KW-1185">Reference proteome</keyword>
<feature type="transmembrane region" description="Helical" evidence="1">
    <location>
        <begin position="21"/>
        <end position="44"/>
    </location>
</feature>
<gene>
    <name evidence="2" type="ORF">ALQ77_04576</name>
</gene>
<accession>A0A3M3EU29</accession>
<keyword evidence="1" id="KW-0472">Membrane</keyword>
<name>A0A3M3EU29_9PSED</name>
<dbReference type="AlphaFoldDB" id="A0A3M3EU29"/>
<organism evidence="2 3">
    <name type="scientific">Pseudomonas corrugata</name>
    <dbReference type="NCBI Taxonomy" id="47879"/>
    <lineage>
        <taxon>Bacteria</taxon>
        <taxon>Pseudomonadati</taxon>
        <taxon>Pseudomonadota</taxon>
        <taxon>Gammaproteobacteria</taxon>
        <taxon>Pseudomonadales</taxon>
        <taxon>Pseudomonadaceae</taxon>
        <taxon>Pseudomonas</taxon>
    </lineage>
</organism>
<protein>
    <submittedName>
        <fullName evidence="2">Uncharacterized protein</fullName>
    </submittedName>
</protein>
<proteinExistence type="predicted"/>
<reference evidence="2 3" key="1">
    <citation type="submission" date="2018-08" db="EMBL/GenBank/DDBJ databases">
        <title>Recombination of ecologically and evolutionarily significant loci maintains genetic cohesion in the Pseudomonas syringae species complex.</title>
        <authorList>
            <person name="Dillon M."/>
            <person name="Thakur S."/>
            <person name="Almeida R.N.D."/>
            <person name="Weir B.S."/>
            <person name="Guttman D.S."/>
        </authorList>
    </citation>
    <scope>NUCLEOTIDE SEQUENCE [LARGE SCALE GENOMIC DNA]</scope>
    <source>
        <strain evidence="2 3">NCPPB2445</strain>
    </source>
</reference>
<evidence type="ECO:0000313" key="2">
    <source>
        <dbReference type="EMBL" id="RMM52944.1"/>
    </source>
</evidence>
<dbReference type="EMBL" id="RBOJ01000039">
    <property type="protein sequence ID" value="RMM52944.1"/>
    <property type="molecule type" value="Genomic_DNA"/>
</dbReference>
<keyword evidence="1" id="KW-0812">Transmembrane</keyword>
<keyword evidence="1" id="KW-1133">Transmembrane helix</keyword>
<comment type="caution">
    <text evidence="2">The sequence shown here is derived from an EMBL/GenBank/DDBJ whole genome shotgun (WGS) entry which is preliminary data.</text>
</comment>
<dbReference type="Proteomes" id="UP000270661">
    <property type="component" value="Unassembled WGS sequence"/>
</dbReference>